<sequence length="140" mass="16189">MSTKTRNERIQRLLSEGLSEARQRNMHAMKESYCAVHLANKCATLQEQQSRLVPYQEARKLQQWMRENPALVYGVLGDLSVEQLANLAEIPTLFGSYILGQLHEAMVDEEEMQDKEPDREAEHDLRERINGYRPDMLGVC</sequence>
<dbReference type="OrthoDB" id="5775298at2"/>
<keyword evidence="2" id="KW-1185">Reference proteome</keyword>
<evidence type="ECO:0000313" key="2">
    <source>
        <dbReference type="Proteomes" id="UP000001844"/>
    </source>
</evidence>
<organism evidence="1 2">
    <name type="scientific">Nitrosococcus halophilus (strain Nc4)</name>
    <dbReference type="NCBI Taxonomy" id="472759"/>
    <lineage>
        <taxon>Bacteria</taxon>
        <taxon>Pseudomonadati</taxon>
        <taxon>Pseudomonadota</taxon>
        <taxon>Gammaproteobacteria</taxon>
        <taxon>Chromatiales</taxon>
        <taxon>Chromatiaceae</taxon>
        <taxon>Nitrosococcus</taxon>
    </lineage>
</organism>
<evidence type="ECO:0000313" key="1">
    <source>
        <dbReference type="EMBL" id="ADE14294.1"/>
    </source>
</evidence>
<dbReference type="KEGG" id="nhl:Nhal_1125"/>
<protein>
    <submittedName>
        <fullName evidence="1">Uncharacterized protein</fullName>
    </submittedName>
</protein>
<reference evidence="2" key="1">
    <citation type="submission" date="2010-04" db="EMBL/GenBank/DDBJ databases">
        <title>Complete genome sequence of Nitrosococcus halophilus Nc4, a salt-adapted, aerobic obligate ammonia-oxidizing sulfur purple bacterium.</title>
        <authorList>
            <consortium name="US DOE Joint Genome Institute"/>
            <person name="Campbell M.A."/>
            <person name="Malfatti S.A."/>
            <person name="Chain P.S.G."/>
            <person name="Heidelberg J.F."/>
            <person name="Ward B.B."/>
            <person name="Klotz M.G."/>
        </authorList>
    </citation>
    <scope>NUCLEOTIDE SEQUENCE [LARGE SCALE GENOMIC DNA]</scope>
    <source>
        <strain evidence="2">Nc4</strain>
    </source>
</reference>
<dbReference type="EMBL" id="CP001798">
    <property type="protein sequence ID" value="ADE14294.1"/>
    <property type="molecule type" value="Genomic_DNA"/>
</dbReference>
<dbReference type="RefSeq" id="WP_013032186.1">
    <property type="nucleotide sequence ID" value="NC_013960.1"/>
</dbReference>
<name>D5BZJ9_NITHN</name>
<proteinExistence type="predicted"/>
<gene>
    <name evidence="1" type="ordered locus">Nhal_1125</name>
</gene>
<dbReference type="HOGENOM" id="CLU_1925369_0_0_6"/>
<dbReference type="Proteomes" id="UP000001844">
    <property type="component" value="Chromosome"/>
</dbReference>
<dbReference type="AlphaFoldDB" id="D5BZJ9"/>
<accession>D5BZJ9</accession>